<reference evidence="3" key="2">
    <citation type="submission" date="2015-01" db="EMBL/GenBank/DDBJ databases">
        <title>Evolutionary Origins and Diversification of the Mycorrhizal Mutualists.</title>
        <authorList>
            <consortium name="DOE Joint Genome Institute"/>
            <consortium name="Mycorrhizal Genomics Consortium"/>
            <person name="Kohler A."/>
            <person name="Kuo A."/>
            <person name="Nagy L.G."/>
            <person name="Floudas D."/>
            <person name="Copeland A."/>
            <person name="Barry K.W."/>
            <person name="Cichocki N."/>
            <person name="Veneault-Fourrey C."/>
            <person name="LaButti K."/>
            <person name="Lindquist E.A."/>
            <person name="Lipzen A."/>
            <person name="Lundell T."/>
            <person name="Morin E."/>
            <person name="Murat C."/>
            <person name="Riley R."/>
            <person name="Ohm R."/>
            <person name="Sun H."/>
            <person name="Tunlid A."/>
            <person name="Henrissat B."/>
            <person name="Grigoriev I.V."/>
            <person name="Hibbett D.S."/>
            <person name="Martin F."/>
        </authorList>
    </citation>
    <scope>NUCLEOTIDE SEQUENCE [LARGE SCALE GENOMIC DNA]</scope>
    <source>
        <strain evidence="3">UH-Slu-Lm8-n1</strain>
    </source>
</reference>
<evidence type="ECO:0000313" key="2">
    <source>
        <dbReference type="EMBL" id="KIK36598.1"/>
    </source>
</evidence>
<dbReference type="Proteomes" id="UP000054485">
    <property type="component" value="Unassembled WGS sequence"/>
</dbReference>
<dbReference type="InParanoid" id="A0A0D0AXJ6"/>
<dbReference type="HOGENOM" id="CLU_1307521_0_0_1"/>
<gene>
    <name evidence="2" type="ORF">CY34DRAFT_94082</name>
</gene>
<evidence type="ECO:0000313" key="3">
    <source>
        <dbReference type="Proteomes" id="UP000054485"/>
    </source>
</evidence>
<protein>
    <submittedName>
        <fullName evidence="2">Uncharacterized protein</fullName>
    </submittedName>
</protein>
<feature type="compositionally biased region" description="Low complexity" evidence="1">
    <location>
        <begin position="67"/>
        <end position="85"/>
    </location>
</feature>
<feature type="non-terminal residue" evidence="2">
    <location>
        <position position="1"/>
    </location>
</feature>
<feature type="region of interest" description="Disordered" evidence="1">
    <location>
        <begin position="56"/>
        <end position="85"/>
    </location>
</feature>
<dbReference type="EMBL" id="KN835515">
    <property type="protein sequence ID" value="KIK36598.1"/>
    <property type="molecule type" value="Genomic_DNA"/>
</dbReference>
<reference evidence="2 3" key="1">
    <citation type="submission" date="2014-04" db="EMBL/GenBank/DDBJ databases">
        <authorList>
            <consortium name="DOE Joint Genome Institute"/>
            <person name="Kuo A."/>
            <person name="Ruytinx J."/>
            <person name="Rineau F."/>
            <person name="Colpaert J."/>
            <person name="Kohler A."/>
            <person name="Nagy L.G."/>
            <person name="Floudas D."/>
            <person name="Copeland A."/>
            <person name="Barry K.W."/>
            <person name="Cichocki N."/>
            <person name="Veneault-Fourrey C."/>
            <person name="LaButti K."/>
            <person name="Lindquist E.A."/>
            <person name="Lipzen A."/>
            <person name="Lundell T."/>
            <person name="Morin E."/>
            <person name="Murat C."/>
            <person name="Sun H."/>
            <person name="Tunlid A."/>
            <person name="Henrissat B."/>
            <person name="Grigoriev I.V."/>
            <person name="Hibbett D.S."/>
            <person name="Martin F."/>
            <person name="Nordberg H.P."/>
            <person name="Cantor M.N."/>
            <person name="Hua S.X."/>
        </authorList>
    </citation>
    <scope>NUCLEOTIDE SEQUENCE [LARGE SCALE GENOMIC DNA]</scope>
    <source>
        <strain evidence="2 3">UH-Slu-Lm8-n1</strain>
    </source>
</reference>
<proteinExistence type="predicted"/>
<name>A0A0D0AXJ6_9AGAM</name>
<dbReference type="AlphaFoldDB" id="A0A0D0AXJ6"/>
<organism evidence="2 3">
    <name type="scientific">Suillus luteus UH-Slu-Lm8-n1</name>
    <dbReference type="NCBI Taxonomy" id="930992"/>
    <lineage>
        <taxon>Eukaryota</taxon>
        <taxon>Fungi</taxon>
        <taxon>Dikarya</taxon>
        <taxon>Basidiomycota</taxon>
        <taxon>Agaricomycotina</taxon>
        <taxon>Agaricomycetes</taxon>
        <taxon>Agaricomycetidae</taxon>
        <taxon>Boletales</taxon>
        <taxon>Suillineae</taxon>
        <taxon>Suillaceae</taxon>
        <taxon>Suillus</taxon>
    </lineage>
</organism>
<evidence type="ECO:0000256" key="1">
    <source>
        <dbReference type="SAM" id="MobiDB-lite"/>
    </source>
</evidence>
<keyword evidence="3" id="KW-1185">Reference proteome</keyword>
<dbReference type="OrthoDB" id="2681682at2759"/>
<accession>A0A0D0AXJ6</accession>
<sequence length="211" mass="23033">SVLQFCDDLSNRVLCTVCPKKCGAYHTMEIRNATKHLKQEVHVRHAKIANSKRARLLHPPRMEQHLGGSANASTSASTPASGPDSSFSPVDCNNFGMDLDVYDAPIDACNACIDIQPPVVPNSAPDEVDSEYPLFNLWDDMKGSRTLQFDKSFPDLFAELQSSLASGNIPFTTPLIPTNQERELADDSVPDFGIEIPGESTIWSCALVLPT</sequence>